<feature type="transmembrane region" description="Helical" evidence="2">
    <location>
        <begin position="335"/>
        <end position="353"/>
    </location>
</feature>
<name>A0A5B9DEC6_9ARCH</name>
<dbReference type="NCBIfam" id="NF033507">
    <property type="entry name" value="Loki-CTERM"/>
    <property type="match status" value="1"/>
</dbReference>
<organism evidence="3 4">
    <name type="scientific">Promethearchaeum syntrophicum</name>
    <dbReference type="NCBI Taxonomy" id="2594042"/>
    <lineage>
        <taxon>Archaea</taxon>
        <taxon>Promethearchaeati</taxon>
        <taxon>Promethearchaeota</taxon>
        <taxon>Promethearchaeia</taxon>
        <taxon>Promethearchaeales</taxon>
        <taxon>Promethearchaeaceae</taxon>
        <taxon>Promethearchaeum</taxon>
    </lineage>
</organism>
<proteinExistence type="predicted"/>
<dbReference type="Proteomes" id="UP000321408">
    <property type="component" value="Chromosome"/>
</dbReference>
<evidence type="ECO:0000313" key="4">
    <source>
        <dbReference type="Proteomes" id="UP000321408"/>
    </source>
</evidence>
<keyword evidence="2" id="KW-0472">Membrane</keyword>
<sequence>MKKKLLGMLLIGAFIISVGLTLGVAETDTDEPADSSDNDEEDEDHDDDGIDDEYEDENEREISIEYSDNEIQIESQLKNGDTKDEFQIKVEAGDDLGIKLEYESEITNETEVTEMELEFKVVFKSVIEFIDLDENGIYNSDNDTEIQEYKIDTFNPIEYKPITQADNSTLHYLNISTADYYFTAHLYVAGEFMDLDTTILTPTEVKIDIEISNFPYLNDSSQLAVYTKLETDYEIEEDDETEDEENGYVENESGITTSTNGFMADFTWAETALIDGTVMNVSTTPIETDDIDSDSDKMYIVYPRGTHIYHDPKIGMVGILTEAPTPSILDSIPGFPVWTLFAFSAAIIAMIGLKRNKNRV</sequence>
<feature type="region of interest" description="Disordered" evidence="1">
    <location>
        <begin position="27"/>
        <end position="57"/>
    </location>
</feature>
<reference evidence="3 4" key="1">
    <citation type="journal article" date="2020" name="Nature">
        <title>Isolation of an archaeon at the prokaryote-eukaryote interface.</title>
        <authorList>
            <person name="Imachi H."/>
            <person name="Nobu M.K."/>
            <person name="Nakahara N."/>
            <person name="Morono Y."/>
            <person name="Ogawara M."/>
            <person name="Takaki Y."/>
            <person name="Takano Y."/>
            <person name="Uematsu K."/>
            <person name="Ikuta T."/>
            <person name="Ito M."/>
            <person name="Matsui Y."/>
            <person name="Miyazaki M."/>
            <person name="Murata K."/>
            <person name="Saito Y."/>
            <person name="Sakai S."/>
            <person name="Song C."/>
            <person name="Tasumi E."/>
            <person name="Yamanaka Y."/>
            <person name="Yamaguchi T."/>
            <person name="Kamagata Y."/>
            <person name="Tamaki H."/>
            <person name="Takai K."/>
        </authorList>
    </citation>
    <scope>NUCLEOTIDE SEQUENCE [LARGE SCALE GENOMIC DNA]</scope>
    <source>
        <strain evidence="3 4">MK-D1</strain>
    </source>
</reference>
<dbReference type="EMBL" id="CP042905">
    <property type="protein sequence ID" value="QEE17351.1"/>
    <property type="molecule type" value="Genomic_DNA"/>
</dbReference>
<evidence type="ECO:0000256" key="1">
    <source>
        <dbReference type="SAM" id="MobiDB-lite"/>
    </source>
</evidence>
<feature type="region of interest" description="Disordered" evidence="1">
    <location>
        <begin position="234"/>
        <end position="256"/>
    </location>
</feature>
<gene>
    <name evidence="3" type="ORF">DSAG12_03184</name>
</gene>
<reference evidence="3 4" key="2">
    <citation type="journal article" date="2024" name="Int. J. Syst. Evol. Microbiol.">
        <title>Promethearchaeum syntrophicum gen. nov., sp. nov., an anaerobic, obligately syntrophic archaeon, the first isolate of the lineage 'Asgard' archaea, and proposal of the new archaeal phylum Promethearchaeota phyl. nov. and kingdom Promethearchaeati regn. nov.</title>
        <authorList>
            <person name="Imachi H."/>
            <person name="Nobu M.K."/>
            <person name="Kato S."/>
            <person name="Takaki Y."/>
            <person name="Miyazaki M."/>
            <person name="Miyata M."/>
            <person name="Ogawara M."/>
            <person name="Saito Y."/>
            <person name="Sakai S."/>
            <person name="Tahara Y.O."/>
            <person name="Takano Y."/>
            <person name="Tasumi E."/>
            <person name="Uematsu K."/>
            <person name="Yoshimura T."/>
            <person name="Itoh T."/>
            <person name="Ohkuma M."/>
            <person name="Takai K."/>
        </authorList>
    </citation>
    <scope>NUCLEOTIDE SEQUENCE [LARGE SCALE GENOMIC DNA]</scope>
    <source>
        <strain evidence="3 4">MK-D1</strain>
    </source>
</reference>
<accession>A0A5B9DEC6</accession>
<dbReference type="GeneID" id="41331154"/>
<dbReference type="KEGG" id="psyt:DSAG12_03184"/>
<evidence type="ECO:0000256" key="2">
    <source>
        <dbReference type="SAM" id="Phobius"/>
    </source>
</evidence>
<keyword evidence="2" id="KW-0812">Transmembrane</keyword>
<keyword evidence="4" id="KW-1185">Reference proteome</keyword>
<protein>
    <submittedName>
        <fullName evidence="3">Uncharacterized protein</fullName>
    </submittedName>
</protein>
<feature type="compositionally biased region" description="Acidic residues" evidence="1">
    <location>
        <begin position="234"/>
        <end position="247"/>
    </location>
</feature>
<dbReference type="RefSeq" id="WP_147664247.1">
    <property type="nucleotide sequence ID" value="NZ_CP042905.2"/>
</dbReference>
<dbReference type="AlphaFoldDB" id="A0A5B9DEC6"/>
<keyword evidence="2" id="KW-1133">Transmembrane helix</keyword>
<evidence type="ECO:0000313" key="3">
    <source>
        <dbReference type="EMBL" id="QEE17351.1"/>
    </source>
</evidence>